<feature type="transmembrane region" description="Helical" evidence="9">
    <location>
        <begin position="454"/>
        <end position="479"/>
    </location>
</feature>
<sequence>MLAEHKHNIDINDYGEVYSFKSNEPLLLDNPGAVWLVKSGALALFAISVEHGTPKGRRRYLSTVKAGEAMFSATCSLNGQHQILAVSLEESELVRISKSEFCDLIKRDINIINRNINQNTNINLYRNKQIPAIQLIERWVNILGTSVSTITSSKLPTPSQAPGCAVFGEGEVFQPPYEKVIWVKVLQGQANLLGLDNLEITPYTGRIPLEKNLWLQARESIVEIDSACITENEGGLYLDSQFLLNGLHELQSFVLQAISQVEHQETLFELARAKERERLNNQAIASTLSEFASIFEPEKAKVVPAAPISTEDAEKLHVKSLLFSAGIVGRVLGITINPPASSEDLQRVRDPLDAIARASHIRVRRITLQGEWWKQDSGPLVAYKLEDNRPIALLPVSESRYEIIDPVLQKRLPCNQKIAATLSPVAYTFYRPLPETQNFLSLMKFALYGRSKEMLTILLGGIATTLLGMVTPQATALIIDQAIPSGGGDKSLLFQLALGLVATTIGATLFQLTQGFALMRLETYADTTTQAAVWDRLLKLKPSFFRAFSIGDLSARVSVITQIRQKLSNTLLKSFFSSVFSLLNLGLLFYYSIPLALVATLVALVNVVVTIISGVLTIKKVRPLLNQQGKLFGMMVQIIGGVSKFRTAGAEARAFAYWGSQYRHQLQLTMASQSIEDNLVVVNNILSALTPAVMFGCATSLLASSQANGSFSTGTFLAFNAAFGTFISGATSLSTTVVDILETLPLWERAQPILKATPEVDTTKADPGRLSGKIDIKNIVFRYRNDGPLTLDDVSIKADPGEFIALVGPSGSGKSTLFRLLLGFDAPESGSLYLDGQDLAGLDINAVRRQLGVVLQNSRLMSASIFENISSNAVLSMEEAWEAAQMAGLADDINSMPMKMHTVVSEGGTNLSGGQRQRLLIARALALRPRILLFDEATSALDNRTQAIVSESLEKLNVTRIVVAHRLSTIRNADKIYVLQNGKLVQQGNFDQLAQQPGLFSQLIRRQRI</sequence>
<feature type="domain" description="ABC transmembrane type-1" evidence="11">
    <location>
        <begin position="455"/>
        <end position="742"/>
    </location>
</feature>
<evidence type="ECO:0000256" key="9">
    <source>
        <dbReference type="SAM" id="Phobius"/>
    </source>
</evidence>
<dbReference type="SUPFAM" id="SSF90123">
    <property type="entry name" value="ABC transporter transmembrane region"/>
    <property type="match status" value="1"/>
</dbReference>
<dbReference type="SMART" id="SM00382">
    <property type="entry name" value="AAA"/>
    <property type="match status" value="1"/>
</dbReference>
<dbReference type="GO" id="GO:0140359">
    <property type="term" value="F:ABC-type transporter activity"/>
    <property type="evidence" value="ECO:0007669"/>
    <property type="project" value="InterPro"/>
</dbReference>
<evidence type="ECO:0000256" key="8">
    <source>
        <dbReference type="ARBA" id="ARBA00023136"/>
    </source>
</evidence>
<dbReference type="InterPro" id="IPR014710">
    <property type="entry name" value="RmlC-like_jellyroll"/>
</dbReference>
<comment type="subcellular location">
    <subcellularLocation>
        <location evidence="1">Cell membrane</location>
        <topology evidence="1">Multi-pass membrane protein</topology>
    </subcellularLocation>
</comment>
<evidence type="ECO:0000313" key="12">
    <source>
        <dbReference type="EMBL" id="RUT01015.1"/>
    </source>
</evidence>
<evidence type="ECO:0000256" key="2">
    <source>
        <dbReference type="ARBA" id="ARBA00022448"/>
    </source>
</evidence>
<dbReference type="GO" id="GO:0034040">
    <property type="term" value="F:ATPase-coupled lipid transmembrane transporter activity"/>
    <property type="evidence" value="ECO:0007669"/>
    <property type="project" value="TreeGrafter"/>
</dbReference>
<dbReference type="InterPro" id="IPR003593">
    <property type="entry name" value="AAA+_ATPase"/>
</dbReference>
<gene>
    <name evidence="12" type="ORF">DSM106972_070210</name>
</gene>
<organism evidence="12 13">
    <name type="scientific">Dulcicalothrix desertica PCC 7102</name>
    <dbReference type="NCBI Taxonomy" id="232991"/>
    <lineage>
        <taxon>Bacteria</taxon>
        <taxon>Bacillati</taxon>
        <taxon>Cyanobacteriota</taxon>
        <taxon>Cyanophyceae</taxon>
        <taxon>Nostocales</taxon>
        <taxon>Calotrichaceae</taxon>
        <taxon>Dulcicalothrix</taxon>
    </lineage>
</organism>
<dbReference type="EMBL" id="RSCL01000021">
    <property type="protein sequence ID" value="RUT01015.1"/>
    <property type="molecule type" value="Genomic_DNA"/>
</dbReference>
<dbReference type="GO" id="GO:0016887">
    <property type="term" value="F:ATP hydrolysis activity"/>
    <property type="evidence" value="ECO:0007669"/>
    <property type="project" value="InterPro"/>
</dbReference>
<dbReference type="NCBIfam" id="TIGR03797">
    <property type="entry name" value="NHLM_micro_ABC2"/>
    <property type="match status" value="1"/>
</dbReference>
<dbReference type="FunFam" id="3.40.50.300:FF:000299">
    <property type="entry name" value="ABC transporter ATP-binding protein/permease"/>
    <property type="match status" value="1"/>
</dbReference>
<dbReference type="Pfam" id="PF00005">
    <property type="entry name" value="ABC_tran"/>
    <property type="match status" value="1"/>
</dbReference>
<keyword evidence="2" id="KW-0813">Transport</keyword>
<dbReference type="OrthoDB" id="9771903at2"/>
<dbReference type="InterPro" id="IPR036640">
    <property type="entry name" value="ABC1_TM_sf"/>
</dbReference>
<evidence type="ECO:0000259" key="10">
    <source>
        <dbReference type="PROSITE" id="PS50893"/>
    </source>
</evidence>
<evidence type="ECO:0000313" key="13">
    <source>
        <dbReference type="Proteomes" id="UP000271624"/>
    </source>
</evidence>
<dbReference type="InterPro" id="IPR003439">
    <property type="entry name" value="ABC_transporter-like_ATP-bd"/>
</dbReference>
<reference evidence="12" key="1">
    <citation type="submission" date="2018-12" db="EMBL/GenBank/DDBJ databases">
        <authorList>
            <person name="Will S."/>
            <person name="Neumann-Schaal M."/>
            <person name="Henke P."/>
        </authorList>
    </citation>
    <scope>NUCLEOTIDE SEQUENCE</scope>
    <source>
        <strain evidence="12">PCC 7102</strain>
    </source>
</reference>
<dbReference type="AlphaFoldDB" id="A0A3S1AHS9"/>
<dbReference type="Gene3D" id="2.60.120.10">
    <property type="entry name" value="Jelly Rolls"/>
    <property type="match status" value="1"/>
</dbReference>
<dbReference type="GO" id="GO:0005524">
    <property type="term" value="F:ATP binding"/>
    <property type="evidence" value="ECO:0007669"/>
    <property type="project" value="UniProtKB-KW"/>
</dbReference>
<dbReference type="RefSeq" id="WP_127085150.1">
    <property type="nucleotide sequence ID" value="NZ_RSCL01000021.1"/>
</dbReference>
<proteinExistence type="predicted"/>
<dbReference type="PROSITE" id="PS00211">
    <property type="entry name" value="ABC_TRANSPORTER_1"/>
    <property type="match status" value="1"/>
</dbReference>
<dbReference type="GO" id="GO:0005886">
    <property type="term" value="C:plasma membrane"/>
    <property type="evidence" value="ECO:0007669"/>
    <property type="project" value="UniProtKB-SubCell"/>
</dbReference>
<accession>A0A3S1AHS9</accession>
<name>A0A3S1AHS9_9CYAN</name>
<evidence type="ECO:0000256" key="6">
    <source>
        <dbReference type="ARBA" id="ARBA00022840"/>
    </source>
</evidence>
<evidence type="ECO:0000256" key="5">
    <source>
        <dbReference type="ARBA" id="ARBA00022741"/>
    </source>
</evidence>
<dbReference type="PANTHER" id="PTHR24221">
    <property type="entry name" value="ATP-BINDING CASSETTE SUB-FAMILY B"/>
    <property type="match status" value="1"/>
</dbReference>
<dbReference type="InterPro" id="IPR022515">
    <property type="entry name" value="NHPM_micro_ABC2"/>
</dbReference>
<keyword evidence="13" id="KW-1185">Reference proteome</keyword>
<keyword evidence="7 9" id="KW-1133">Transmembrane helix</keyword>
<dbReference type="SUPFAM" id="SSF52540">
    <property type="entry name" value="P-loop containing nucleoside triphosphate hydrolases"/>
    <property type="match status" value="1"/>
</dbReference>
<feature type="domain" description="ABC transporter" evidence="10">
    <location>
        <begin position="774"/>
        <end position="1006"/>
    </location>
</feature>
<feature type="transmembrane region" description="Helical" evidence="9">
    <location>
        <begin position="597"/>
        <end position="618"/>
    </location>
</feature>
<dbReference type="Gene3D" id="1.20.1560.10">
    <property type="entry name" value="ABC transporter type 1, transmembrane domain"/>
    <property type="match status" value="1"/>
</dbReference>
<dbReference type="InterPro" id="IPR039421">
    <property type="entry name" value="Type_1_exporter"/>
</dbReference>
<keyword evidence="6" id="KW-0067">ATP-binding</keyword>
<dbReference type="PANTHER" id="PTHR24221:SF654">
    <property type="entry name" value="ATP-BINDING CASSETTE SUB-FAMILY B MEMBER 6"/>
    <property type="match status" value="1"/>
</dbReference>
<keyword evidence="5" id="KW-0547">Nucleotide-binding</keyword>
<keyword evidence="8 9" id="KW-0472">Membrane</keyword>
<evidence type="ECO:0000256" key="1">
    <source>
        <dbReference type="ARBA" id="ARBA00004651"/>
    </source>
</evidence>
<evidence type="ECO:0000259" key="11">
    <source>
        <dbReference type="PROSITE" id="PS50929"/>
    </source>
</evidence>
<dbReference type="InterPro" id="IPR027417">
    <property type="entry name" value="P-loop_NTPase"/>
</dbReference>
<protein>
    <submittedName>
        <fullName evidence="12">NHLP family bacteriocin export ABC transporter permease/ATPase subunit</fullName>
    </submittedName>
</protein>
<dbReference type="InterPro" id="IPR011527">
    <property type="entry name" value="ABC1_TM_dom"/>
</dbReference>
<reference evidence="12" key="2">
    <citation type="journal article" date="2019" name="Genome Biol. Evol.">
        <title>Day and night: Metabolic profiles and evolutionary relationships of six axenic non-marine cyanobacteria.</title>
        <authorList>
            <person name="Will S.E."/>
            <person name="Henke P."/>
            <person name="Boedeker C."/>
            <person name="Huang S."/>
            <person name="Brinkmann H."/>
            <person name="Rohde M."/>
            <person name="Jarek M."/>
            <person name="Friedl T."/>
            <person name="Seufert S."/>
            <person name="Schumacher M."/>
            <person name="Overmann J."/>
            <person name="Neumann-Schaal M."/>
            <person name="Petersen J."/>
        </authorList>
    </citation>
    <scope>NUCLEOTIDE SEQUENCE [LARGE SCALE GENOMIC DNA]</scope>
    <source>
        <strain evidence="12">PCC 7102</strain>
    </source>
</reference>
<dbReference type="Pfam" id="PF00664">
    <property type="entry name" value="ABC_membrane"/>
    <property type="match status" value="1"/>
</dbReference>
<dbReference type="PROSITE" id="PS50929">
    <property type="entry name" value="ABC_TM1F"/>
    <property type="match status" value="1"/>
</dbReference>
<dbReference type="Gene3D" id="3.40.50.300">
    <property type="entry name" value="P-loop containing nucleotide triphosphate hydrolases"/>
    <property type="match status" value="1"/>
</dbReference>
<dbReference type="SUPFAM" id="SSF51206">
    <property type="entry name" value="cAMP-binding domain-like"/>
    <property type="match status" value="1"/>
</dbReference>
<keyword evidence="3" id="KW-1003">Cell membrane</keyword>
<comment type="caution">
    <text evidence="12">The sequence shown here is derived from an EMBL/GenBank/DDBJ whole genome shotgun (WGS) entry which is preliminary data.</text>
</comment>
<dbReference type="InterPro" id="IPR018490">
    <property type="entry name" value="cNMP-bd_dom_sf"/>
</dbReference>
<evidence type="ECO:0000256" key="4">
    <source>
        <dbReference type="ARBA" id="ARBA00022692"/>
    </source>
</evidence>
<dbReference type="InterPro" id="IPR017871">
    <property type="entry name" value="ABC_transporter-like_CS"/>
</dbReference>
<keyword evidence="4 9" id="KW-0812">Transmembrane</keyword>
<dbReference type="PROSITE" id="PS50893">
    <property type="entry name" value="ABC_TRANSPORTER_2"/>
    <property type="match status" value="1"/>
</dbReference>
<dbReference type="Proteomes" id="UP000271624">
    <property type="component" value="Unassembled WGS sequence"/>
</dbReference>
<feature type="transmembrane region" description="Helical" evidence="9">
    <location>
        <begin position="491"/>
        <end position="510"/>
    </location>
</feature>
<evidence type="ECO:0000256" key="7">
    <source>
        <dbReference type="ARBA" id="ARBA00022989"/>
    </source>
</evidence>
<feature type="transmembrane region" description="Helical" evidence="9">
    <location>
        <begin position="571"/>
        <end position="591"/>
    </location>
</feature>
<evidence type="ECO:0000256" key="3">
    <source>
        <dbReference type="ARBA" id="ARBA00022475"/>
    </source>
</evidence>